<dbReference type="InterPro" id="IPR001242">
    <property type="entry name" value="Condensation_dom"/>
</dbReference>
<dbReference type="InterPro" id="IPR009081">
    <property type="entry name" value="PP-bd_ACP"/>
</dbReference>
<dbReference type="SUPFAM" id="SSF52777">
    <property type="entry name" value="CoA-dependent acyltransferases"/>
    <property type="match status" value="8"/>
</dbReference>
<dbReference type="FunFam" id="1.10.1200.10:FF:000005">
    <property type="entry name" value="Nonribosomal peptide synthetase 1"/>
    <property type="match status" value="1"/>
</dbReference>
<dbReference type="CDD" id="cd19531">
    <property type="entry name" value="LCL_NRPS-like"/>
    <property type="match status" value="2"/>
</dbReference>
<dbReference type="SUPFAM" id="SSF56801">
    <property type="entry name" value="Acetyl-CoA synthetase-like"/>
    <property type="match status" value="4"/>
</dbReference>
<dbReference type="Gene3D" id="1.10.1200.10">
    <property type="entry name" value="ACP-like"/>
    <property type="match status" value="3"/>
</dbReference>
<dbReference type="InterPro" id="IPR011251">
    <property type="entry name" value="Luciferase-like_dom"/>
</dbReference>
<dbReference type="Pfam" id="PF00296">
    <property type="entry name" value="Bac_luciferase"/>
    <property type="match status" value="1"/>
</dbReference>
<dbReference type="InterPro" id="IPR006162">
    <property type="entry name" value="Ppantetheine_attach_site"/>
</dbReference>
<dbReference type="CDD" id="cd19534">
    <property type="entry name" value="E_NRPS"/>
    <property type="match status" value="1"/>
</dbReference>
<accession>A0A6N8JBB8</accession>
<dbReference type="InterPro" id="IPR024011">
    <property type="entry name" value="Biosynth_lucif-like_mOase_dom"/>
</dbReference>
<keyword evidence="8" id="KW-1185">Reference proteome</keyword>
<dbReference type="InterPro" id="IPR044894">
    <property type="entry name" value="TubC_N_sf"/>
</dbReference>
<evidence type="ECO:0000256" key="2">
    <source>
        <dbReference type="ARBA" id="ARBA00006432"/>
    </source>
</evidence>
<evidence type="ECO:0000259" key="6">
    <source>
        <dbReference type="PROSITE" id="PS50075"/>
    </source>
</evidence>
<dbReference type="InterPro" id="IPR020845">
    <property type="entry name" value="AMP-binding_CS"/>
</dbReference>
<reference evidence="7 8" key="1">
    <citation type="submission" date="2019-12" db="EMBL/GenBank/DDBJ databases">
        <title>The draft genomic sequence of strain Chitinophaga oryziterrae JCM 16595.</title>
        <authorList>
            <person name="Zhang X."/>
        </authorList>
    </citation>
    <scope>NUCLEOTIDE SEQUENCE [LARGE SCALE GENOMIC DNA]</scope>
    <source>
        <strain evidence="7 8">JCM 16595</strain>
    </source>
</reference>
<dbReference type="NCBIfam" id="TIGR04020">
    <property type="entry name" value="seco_metab_LLM"/>
    <property type="match status" value="1"/>
</dbReference>
<dbReference type="Gene3D" id="3.30.559.10">
    <property type="entry name" value="Chloramphenicol acetyltransferase-like domain"/>
    <property type="match status" value="4"/>
</dbReference>
<dbReference type="OrthoDB" id="9765680at2"/>
<dbReference type="SUPFAM" id="SSF47336">
    <property type="entry name" value="ACP-like"/>
    <property type="match status" value="3"/>
</dbReference>
<name>A0A6N8JBB8_9BACT</name>
<dbReference type="InterPro" id="IPR010071">
    <property type="entry name" value="AA_adenyl_dom"/>
</dbReference>
<dbReference type="GO" id="GO:0031177">
    <property type="term" value="F:phosphopantetheine binding"/>
    <property type="evidence" value="ECO:0007669"/>
    <property type="project" value="InterPro"/>
</dbReference>
<dbReference type="GO" id="GO:0005829">
    <property type="term" value="C:cytosol"/>
    <property type="evidence" value="ECO:0007669"/>
    <property type="project" value="TreeGrafter"/>
</dbReference>
<dbReference type="InterPro" id="IPR025110">
    <property type="entry name" value="AMP-bd_C"/>
</dbReference>
<dbReference type="GO" id="GO:0016705">
    <property type="term" value="F:oxidoreductase activity, acting on paired donors, with incorporation or reduction of molecular oxygen"/>
    <property type="evidence" value="ECO:0007669"/>
    <property type="project" value="InterPro"/>
</dbReference>
<gene>
    <name evidence="7" type="ORF">GO495_16810</name>
</gene>
<keyword evidence="4" id="KW-0597">Phosphoprotein</keyword>
<evidence type="ECO:0000313" key="8">
    <source>
        <dbReference type="Proteomes" id="UP000468388"/>
    </source>
</evidence>
<dbReference type="PROSITE" id="PS00012">
    <property type="entry name" value="PHOSPHOPANTETHEINE"/>
    <property type="match status" value="2"/>
</dbReference>
<dbReference type="GO" id="GO:0009366">
    <property type="term" value="C:enterobactin synthetase complex"/>
    <property type="evidence" value="ECO:0007669"/>
    <property type="project" value="TreeGrafter"/>
</dbReference>
<dbReference type="Gene3D" id="3.20.20.30">
    <property type="entry name" value="Luciferase-like domain"/>
    <property type="match status" value="1"/>
</dbReference>
<dbReference type="SMART" id="SM00823">
    <property type="entry name" value="PKS_PP"/>
    <property type="match status" value="2"/>
</dbReference>
<proteinExistence type="inferred from homology"/>
<dbReference type="Pfam" id="PF13193">
    <property type="entry name" value="AMP-binding_C"/>
    <property type="match status" value="2"/>
</dbReference>
<dbReference type="NCBIfam" id="TIGR01733">
    <property type="entry name" value="AA-adenyl-dom"/>
    <property type="match status" value="2"/>
</dbReference>
<comment type="caution">
    <text evidence="7">The sequence shown here is derived from an EMBL/GenBank/DDBJ whole genome shotgun (WGS) entry which is preliminary data.</text>
</comment>
<dbReference type="InterPro" id="IPR000873">
    <property type="entry name" value="AMP-dep_synth/lig_dom"/>
</dbReference>
<dbReference type="GO" id="GO:0043041">
    <property type="term" value="P:amino acid activation for nonribosomal peptide biosynthetic process"/>
    <property type="evidence" value="ECO:0007669"/>
    <property type="project" value="TreeGrafter"/>
</dbReference>
<dbReference type="NCBIfam" id="TIGR01720">
    <property type="entry name" value="NRPS-para261"/>
    <property type="match status" value="1"/>
</dbReference>
<dbReference type="PANTHER" id="PTHR45527">
    <property type="entry name" value="NONRIBOSOMAL PEPTIDE SYNTHETASE"/>
    <property type="match status" value="1"/>
</dbReference>
<dbReference type="EMBL" id="WRXO01000004">
    <property type="protein sequence ID" value="MVT42254.1"/>
    <property type="molecule type" value="Genomic_DNA"/>
</dbReference>
<keyword evidence="5" id="KW-0677">Repeat</keyword>
<dbReference type="Proteomes" id="UP000468388">
    <property type="component" value="Unassembled WGS sequence"/>
</dbReference>
<dbReference type="InterPro" id="IPR023213">
    <property type="entry name" value="CAT-like_dom_sf"/>
</dbReference>
<dbReference type="Gene3D" id="2.30.38.10">
    <property type="entry name" value="Luciferase, Domain 3"/>
    <property type="match status" value="1"/>
</dbReference>
<evidence type="ECO:0000256" key="1">
    <source>
        <dbReference type="ARBA" id="ARBA00001957"/>
    </source>
</evidence>
<evidence type="ECO:0000256" key="3">
    <source>
        <dbReference type="ARBA" id="ARBA00022450"/>
    </source>
</evidence>
<feature type="domain" description="Carrier" evidence="6">
    <location>
        <begin position="2406"/>
        <end position="2481"/>
    </location>
</feature>
<evidence type="ECO:0000313" key="7">
    <source>
        <dbReference type="EMBL" id="MVT42254.1"/>
    </source>
</evidence>
<dbReference type="Gene3D" id="3.30.300.30">
    <property type="match status" value="3"/>
</dbReference>
<dbReference type="Gene3D" id="1.10.10.1830">
    <property type="entry name" value="Non-ribosomal peptide synthase, adenylation domain"/>
    <property type="match status" value="1"/>
</dbReference>
<feature type="domain" description="Carrier" evidence="6">
    <location>
        <begin position="3909"/>
        <end position="3985"/>
    </location>
</feature>
<sequence>MLALINKLSREKISVSVEGEDLKLVFENESGTLEEDVINEIRKNKPALIQYLKKYGSQQAYEQIPVLAPAADYAISDGQRRLWILSQFPGTSRAYHMPVRIPLEGDYSPEYFEKAILQVIHRHEILRTVFRENENGEIRQLVQEAAFNLDFKDAGSWDETTVRRYLDEEADRPFDLANGPLLRAGLLKIRSGYYIFHFNMHHIISDGWSLELLKKEVLAFYRVFAEGTTYQPSPLRIQYKEYAAWQQMQLNTQKYQENRSYWQQQFSGTLPVLELPTAATRPAVLTHNGDTLSMKIGRPVTAALHQLCRKEGSTIFMALVAGLNALFYRYSGQEDIILGTPVAGRDHTDLEEQIGFYVNTLPLRIQFSGENSFRNLLQHVRQTTLSAYQHQLYPFDRLIEELDLKRDLSRSVLFDVMVILQSHRDKMRADIQIPGDVKEEGSSVVKMDLNFDFAESEDGIYLRLEFNKDVYDRQMMRQLLRHYNHILEAAANTPDTALCDLNYLPDTDRQQLLQLFNETAAIIPIEKTMVDLFREHAKKTGDAIAVISDDKTITFAELDKRSDSMAAYLLQKGLHAEMLVPVCLNRCVDMLVAILGVLKAGGAYVPVDPDYPADRVEYMLKDSGATIVLSNAVSASHIPEQFDVILLDSSWDEIAGVAYDVSGHAPAAQQLAYMIYTSGSTGKPKGVMIEHGNLLNFMYGMDRLLPLGEEDHLLAITSISFDISILELFWTLCRGIKITLHDNTRSLNDFNSYVKDSVAEMDFSLFYFSSLDNAGDAQKYDFLMRSVDFADKHGFTGVWLPERHFHEFGGIFPNPAVLGAALATITKNIEIRSGSVVLPLHDVIRVAEEWSMVDNLSHGRVSLSIASGWHVDDFVLLPGNYAGRQAVMYRQIEELKALWRGESIKRPNGNNKETTVRIFPRPLQKELPVWVTSGGNTETFISAGKIGANILTHLLGQDLSTLEKNIAAYKKALWENGHHPSRCKIAIMLHTFIGEDADNVKVTVKAPFKSYLRSNLSLFKNLAAGLDLDMNNLTADDTDLILEMAFERYWQTAALLGTKETCSKLVNTLYAAGVTEIACLVDFGVPADEVLESLSSLHELKEQYRHRAVKTTDGITAMQITPSYLNTLMEDAGSQLFLKTLQHIIVGGEGFPDELLRKLQVKTGAAIYNVYGPTETTIWSAGTRLSATQTLVTAGKPIANTSVYILDKHKNLCPAGVYGELFIGGLGLSRGYRNNAALTSEKFISNHFNQGERIYRTGDLARWSAEGNIEIAGRNDDQVKIRGYRIEPGEVEKVLLQSGLVSQAVVLARADGSGSNLLLAFIVGDGNIDKTQLSLFAKTQLPDYMVPSQFFVLDNLPMTANGKIDRKVLATMDLQTTDERFTAPRNEMETSLAGIWQKVLHRQQVSVTDDFWSQGGHSLRLMQLQNHYYRAFDVKLPLQELFRHTTIEAHAALIKDQGKASYNAIPVQETAADYPVSDGQRRLWVISHQEDIARSYNTPGRIELTGSYNAGLLEEAIRGLITRHEILRTVFYENQQGELRQVVQEKGNFSMDYMDLENSDRGAVNSYINQLSDVTFDLLNGPLVKAGLVKLSAERYILWFNLHHIISDGWSMDIIGREVMDRYAALQKNETIILPPLRIQYKDYAAWHLQQLQSATVHRNYWLKQLSGDIPALKLFASGTRPMRKTERGYSLALTLQSTDLKQLCSEENSTLYMGLLGLLNTLFYRYSGQEDILIGSPVAGREHVELENQIGFYINTIVLRTHISGKESFRNLLSDIRNTTLDAYEHQMYPFDRIVDELQLERDSSRAPLFDVMLTLQNQQHNPSGYTRNTTNELVNTSVKYDMLFNVEEHGEQLHIELKYNADIYEERAMRRLMQHLRQLLDKVLQQPDQPLETLDFLLPSERLLLSNGWNVNRHSFDRSKTVLQLFREQVVRTPDDVAIISGNEQLTYRQLDERSNQLANYLLAEGLQSEEPVVISARKSASLAPGILGILKAGGAFVPVDPSFPEDRIRYITTDTGSRFMISEETLVGTYPVSMPAVNIHPHALAYIIYTSGSTGQPKGVMISHASLSDHLLDAIPRAGLSSCRSFAIMASLAADAYHTIFFGSLLLGAELHLITDEILYNGMLLKQYLSDHRIDGIKIFPSLWNSYAGEDVFILPEKVLIFGGESFTQAVLQRLRNQSYQGRVFNHYGPTETTIGVLLHEVDLQHAYPVVPVGKPYSNTQVYIVDSTLQLCPVGVAGELLIGGEGVALGYLHQPAMEAEKFIANPFLAGERVYRTGDVGYWTEEGDIVYAGRTDDQVKVRGYRIELGEISQVMVTVAGITQAAVLLHENQENDKFLIAYYTGKKTTPEKLRAQLGQRLPEYMLPGIYIHMETLPLMANGKIDRRKLPSPESATNTEEKTYVAPRNEIETAVLESCQKVLKRPLAGGMADSFFESGGDSIKAILLATQLKQRGYTVKVGEILKYPQLEVLSRHVQPVAQVIITDNEPVQGDVILLPAQASFFERSYPDKHHYNMSVLLRSKEPVDGTILEKCLGFIGRHHDALRMVYLYENNKWRQFNRDVTAPSYTLEVHDLRNTPDELRALGEKGEQLQASVQLETGPLLKVALCRLTDGDRILLVVHHLVFDGVSWRILLDDLATLYEQFHKGEIPVLPAKTDTFRKWATLQHTYANSEALLSEIPYWQSIIDTDVLHLPKDIEAAKMVHAGKSNAANFTLDAAITETLLTGIHHVYNTDVKDVLLAALGLSIQETFGNSHVLLRQEGHGREDLIRDVNIDRTIGWFTTLYPLLLDTSGTTGKTDYLIKVKEQLRAIPNKGMGYGMLHYLRTDSAISKDILGEADITFNYLGEFSSIGEVTDKGSLFFYSSEYKGYEVSAVYEPETPVTITVAIMNSCLHISIRYVTGSFLHSTISRLLKSYSDQLTSLISALEQEKGTYVTPGDLTYKGLGLAELASLNTNGDVEDVYELSPLQEGIYYFWLSDPGSSSYVNQVSYHVSGKLDIAILKESYAYLCRRHAIMRTSFTHHFGEIHLQVVTKNPAVGFSYERADSDEFVRNRKEADIRKGFDLHTGSQMRLTVLEQEHQQYVFIWSYHHILMDGWCGGMLIREFYVIYQSLLSGVQPKLNKLHKYAAYIDWLSHLDVALSRSYWQSYLADYDQLSAVPFKKQSVTDGQTVISKERFELDEVTVAAIRSTCRELGITENTFMQACWSWLLGRYNNTSDVVFGAVVSGRPGELEGVENMVGLFINTIPVRVKYDKDLTVRELMQDIQETAIVSLPHHYMRLSEIQSASTLRNELFDHIFVYENFPVQEMISSGDNGLDTLQLTASETTVASGYDFTLQIAPVRDHLRITFMYRETIYQKEQVATIGVHFRNVVQAFSTAVDQPLSAVDFMSVAEQQSLFCQHTVVYPADKNIITLFEEQVLLTPDAPALQFEGKQLTCRELNEAANRLGHYLVEKGVQPGSLVPLCIDRSLDTIIGILGILKAGAAYVPVDPSYPEERIRFILNDVRASVVVTNTEYAARLGETAVVCIDKMLQSQPVDNLTVHISPESPLYVIYTSGSTGIPKGVLISHRNVTDYVYGLQQSLHTADCQSFALVSGIYTDLGNTVLYTALLQGGCLHLFSKDMVNNAVGICDYFAEHKIDCLKIVPSHWKALSHGEQLLLPARLLIFGGEALHADVVRRIQLSGSNCTIVNHYGPTETTIGKLLHVVTDGYGETIPIGKPFSNSYVYILDKQRRPCAAGVPGELYIGGAGISSGYLNNDMLTAQRFIRDPFREDGTLYQTGDKVRYLPDGNILFMGRMDNQVKVRGYRIELEEIETMLQKAPGVKQGVVMLIADGTGEQQLVAFVSGVEEKESVTTYLRTQLPEYMLPAQMVLLTSLPLASNGKINRRELAAMDLSGVSLEKVYVAPRNETEEVLAKMWQDILGLSSPVSITANFFELGGHSIKVIKLLARISKEFGVVLSIQTMFKEATVEYLSKQVLQQQWLKAGIGTEESDKEFDVIEI</sequence>
<evidence type="ECO:0000256" key="4">
    <source>
        <dbReference type="ARBA" id="ARBA00022553"/>
    </source>
</evidence>
<dbReference type="InterPro" id="IPR020806">
    <property type="entry name" value="PKS_PP-bd"/>
</dbReference>
<dbReference type="InterPro" id="IPR042099">
    <property type="entry name" value="ANL_N_sf"/>
</dbReference>
<dbReference type="PROSITE" id="PS50075">
    <property type="entry name" value="CARRIER"/>
    <property type="match status" value="3"/>
</dbReference>
<dbReference type="Gene3D" id="3.40.50.12780">
    <property type="entry name" value="N-terminal domain of ligase-like"/>
    <property type="match status" value="3"/>
</dbReference>
<dbReference type="InterPro" id="IPR036661">
    <property type="entry name" value="Luciferase-like_sf"/>
</dbReference>
<feature type="domain" description="Carrier" evidence="6">
    <location>
        <begin position="1383"/>
        <end position="1458"/>
    </location>
</feature>
<dbReference type="Gene3D" id="3.30.559.30">
    <property type="entry name" value="Nonribosomal peptide synthetase, condensation domain"/>
    <property type="match status" value="4"/>
</dbReference>
<dbReference type="InterPro" id="IPR045851">
    <property type="entry name" value="AMP-bd_C_sf"/>
</dbReference>
<dbReference type="FunFam" id="3.30.300.30:FF:000010">
    <property type="entry name" value="Enterobactin synthetase component F"/>
    <property type="match status" value="1"/>
</dbReference>
<dbReference type="CDD" id="cd05930">
    <property type="entry name" value="A_NRPS"/>
    <property type="match status" value="2"/>
</dbReference>
<protein>
    <submittedName>
        <fullName evidence="7">Amino acid adenylation domain-containing protein</fullName>
    </submittedName>
</protein>
<dbReference type="Pfam" id="PF00668">
    <property type="entry name" value="Condensation"/>
    <property type="match status" value="4"/>
</dbReference>
<dbReference type="SUPFAM" id="SSF51679">
    <property type="entry name" value="Bacterial luciferase-like"/>
    <property type="match status" value="1"/>
</dbReference>
<comment type="similarity">
    <text evidence="2">Belongs to the ATP-dependent AMP-binding enzyme family.</text>
</comment>
<dbReference type="Pfam" id="PF00550">
    <property type="entry name" value="PP-binding"/>
    <property type="match status" value="3"/>
</dbReference>
<dbReference type="RefSeq" id="WP_157300881.1">
    <property type="nucleotide sequence ID" value="NZ_BAAAZB010000005.1"/>
</dbReference>
<dbReference type="Gene3D" id="3.40.50.980">
    <property type="match status" value="2"/>
</dbReference>
<keyword evidence="3" id="KW-0596">Phosphopantetheine</keyword>
<dbReference type="InterPro" id="IPR036736">
    <property type="entry name" value="ACP-like_sf"/>
</dbReference>
<comment type="cofactor">
    <cofactor evidence="1">
        <name>pantetheine 4'-phosphate</name>
        <dbReference type="ChEBI" id="CHEBI:47942"/>
    </cofactor>
</comment>
<dbReference type="PROSITE" id="PS00455">
    <property type="entry name" value="AMP_BINDING"/>
    <property type="match status" value="3"/>
</dbReference>
<dbReference type="GO" id="GO:0047527">
    <property type="term" value="F:2,3-dihydroxybenzoate-serine ligase activity"/>
    <property type="evidence" value="ECO:0007669"/>
    <property type="project" value="TreeGrafter"/>
</dbReference>
<dbReference type="InterPro" id="IPR010060">
    <property type="entry name" value="NRPS_synth"/>
</dbReference>
<dbReference type="PANTHER" id="PTHR45527:SF1">
    <property type="entry name" value="FATTY ACID SYNTHASE"/>
    <property type="match status" value="1"/>
</dbReference>
<dbReference type="FunFam" id="3.40.50.980:FF:000001">
    <property type="entry name" value="Non-ribosomal peptide synthetase"/>
    <property type="match status" value="2"/>
</dbReference>
<dbReference type="NCBIfam" id="NF003417">
    <property type="entry name" value="PRK04813.1"/>
    <property type="match status" value="5"/>
</dbReference>
<organism evidence="7 8">
    <name type="scientific">Chitinophaga oryziterrae</name>
    <dbReference type="NCBI Taxonomy" id="1031224"/>
    <lineage>
        <taxon>Bacteria</taxon>
        <taxon>Pseudomonadati</taxon>
        <taxon>Bacteroidota</taxon>
        <taxon>Chitinophagia</taxon>
        <taxon>Chitinophagales</taxon>
        <taxon>Chitinophagaceae</taxon>
        <taxon>Chitinophaga</taxon>
    </lineage>
</organism>
<dbReference type="Pfam" id="PF00501">
    <property type="entry name" value="AMP-binding"/>
    <property type="match status" value="4"/>
</dbReference>
<evidence type="ECO:0000256" key="5">
    <source>
        <dbReference type="ARBA" id="ARBA00022737"/>
    </source>
</evidence>
<dbReference type="GO" id="GO:0009239">
    <property type="term" value="P:enterobactin biosynthetic process"/>
    <property type="evidence" value="ECO:0007669"/>
    <property type="project" value="TreeGrafter"/>
</dbReference>